<evidence type="ECO:0000256" key="1">
    <source>
        <dbReference type="SAM" id="Phobius"/>
    </source>
</evidence>
<dbReference type="RefSeq" id="WP_203366981.1">
    <property type="nucleotide sequence ID" value="NZ_WSFT01000040.1"/>
</dbReference>
<keyword evidence="4" id="KW-1185">Reference proteome</keyword>
<dbReference type="Pfam" id="PF07853">
    <property type="entry name" value="DUF1648"/>
    <property type="match status" value="1"/>
</dbReference>
<feature type="domain" description="DUF1648" evidence="2">
    <location>
        <begin position="32"/>
        <end position="78"/>
    </location>
</feature>
<dbReference type="Proteomes" id="UP000724672">
    <property type="component" value="Unassembled WGS sequence"/>
</dbReference>
<reference evidence="3" key="1">
    <citation type="submission" date="2019-12" db="EMBL/GenBank/DDBJ databases">
        <title>Clostridiaceae gen. nov. sp. nov., isolated from sediment in Xinjiang, China.</title>
        <authorList>
            <person name="Zhang R."/>
        </authorList>
    </citation>
    <scope>NUCLEOTIDE SEQUENCE</scope>
    <source>
        <strain evidence="3">D2Q-11</strain>
    </source>
</reference>
<evidence type="ECO:0000313" key="4">
    <source>
        <dbReference type="Proteomes" id="UP000724672"/>
    </source>
</evidence>
<dbReference type="AlphaFoldDB" id="A0A942UTW6"/>
<name>A0A942UTW6_9FIRM</name>
<feature type="transmembrane region" description="Helical" evidence="1">
    <location>
        <begin position="28"/>
        <end position="47"/>
    </location>
</feature>
<dbReference type="InterPro" id="IPR012867">
    <property type="entry name" value="DUF1648"/>
</dbReference>
<accession>A0A942UTW6</accession>
<comment type="caution">
    <text evidence="3">The sequence shown here is derived from an EMBL/GenBank/DDBJ whole genome shotgun (WGS) entry which is preliminary data.</text>
</comment>
<evidence type="ECO:0000259" key="2">
    <source>
        <dbReference type="Pfam" id="PF07853"/>
    </source>
</evidence>
<keyword evidence="1" id="KW-1133">Transmembrane helix</keyword>
<sequence length="119" mass="13818">MLRCFLYKLFKINHGDSDESQVRTYHKINLTIVIICFIWNAIMYFFFPKEIPMQWDLSGNPTWTLPSILGIWVIPSILLYTAFSMKVREKLDVGSTAVMIFRGVMDIGIYGYLALSNII</sequence>
<protein>
    <submittedName>
        <fullName evidence="3">DUF1648 domain-containing protein</fullName>
    </submittedName>
</protein>
<feature type="transmembrane region" description="Helical" evidence="1">
    <location>
        <begin position="67"/>
        <end position="85"/>
    </location>
</feature>
<keyword evidence="1" id="KW-0812">Transmembrane</keyword>
<gene>
    <name evidence="3" type="ORF">GOQ27_11335</name>
</gene>
<feature type="transmembrane region" description="Helical" evidence="1">
    <location>
        <begin position="97"/>
        <end position="115"/>
    </location>
</feature>
<organism evidence="3 4">
    <name type="scientific">Anaeromonas frigoriresistens</name>
    <dbReference type="NCBI Taxonomy" id="2683708"/>
    <lineage>
        <taxon>Bacteria</taxon>
        <taxon>Bacillati</taxon>
        <taxon>Bacillota</taxon>
        <taxon>Tissierellia</taxon>
        <taxon>Tissierellales</taxon>
        <taxon>Thermohalobacteraceae</taxon>
        <taxon>Anaeromonas</taxon>
    </lineage>
</organism>
<keyword evidence="1" id="KW-0472">Membrane</keyword>
<proteinExistence type="predicted"/>
<dbReference type="EMBL" id="WSFT01000040">
    <property type="protein sequence ID" value="MBS4539058.1"/>
    <property type="molecule type" value="Genomic_DNA"/>
</dbReference>
<evidence type="ECO:0000313" key="3">
    <source>
        <dbReference type="EMBL" id="MBS4539058.1"/>
    </source>
</evidence>